<dbReference type="AlphaFoldDB" id="A0AAV7SJ38"/>
<proteinExistence type="predicted"/>
<gene>
    <name evidence="2" type="ORF">NDU88_004558</name>
</gene>
<organism evidence="2 3">
    <name type="scientific">Pleurodeles waltl</name>
    <name type="common">Iberian ribbed newt</name>
    <dbReference type="NCBI Taxonomy" id="8319"/>
    <lineage>
        <taxon>Eukaryota</taxon>
        <taxon>Metazoa</taxon>
        <taxon>Chordata</taxon>
        <taxon>Craniata</taxon>
        <taxon>Vertebrata</taxon>
        <taxon>Euteleostomi</taxon>
        <taxon>Amphibia</taxon>
        <taxon>Batrachia</taxon>
        <taxon>Caudata</taxon>
        <taxon>Salamandroidea</taxon>
        <taxon>Salamandridae</taxon>
        <taxon>Pleurodelinae</taxon>
        <taxon>Pleurodeles</taxon>
    </lineage>
</organism>
<dbReference type="EMBL" id="JANPWB010000008">
    <property type="protein sequence ID" value="KAJ1164112.1"/>
    <property type="molecule type" value="Genomic_DNA"/>
</dbReference>
<protein>
    <submittedName>
        <fullName evidence="2">Uncharacterized protein</fullName>
    </submittedName>
</protein>
<feature type="compositionally biased region" description="Basic and acidic residues" evidence="1">
    <location>
        <begin position="65"/>
        <end position="97"/>
    </location>
</feature>
<name>A0AAV7SJ38_PLEWA</name>
<evidence type="ECO:0000313" key="2">
    <source>
        <dbReference type="EMBL" id="KAJ1164112.1"/>
    </source>
</evidence>
<keyword evidence="3" id="KW-1185">Reference proteome</keyword>
<sequence>MRRTPLHEWVQQESAPVALQKVTYLEACTPTWKLIVAKQRRKKEDARKNRMKKTGTKETQTGDAGPRDPGKEEDTEKEKEDSGNREERGKSRQDRKFWGNVIRS</sequence>
<evidence type="ECO:0000313" key="3">
    <source>
        <dbReference type="Proteomes" id="UP001066276"/>
    </source>
</evidence>
<dbReference type="Proteomes" id="UP001066276">
    <property type="component" value="Chromosome 4_2"/>
</dbReference>
<reference evidence="2" key="1">
    <citation type="journal article" date="2022" name="bioRxiv">
        <title>Sequencing and chromosome-scale assembly of the giantPleurodeles waltlgenome.</title>
        <authorList>
            <person name="Brown T."/>
            <person name="Elewa A."/>
            <person name="Iarovenko S."/>
            <person name="Subramanian E."/>
            <person name="Araus A.J."/>
            <person name="Petzold A."/>
            <person name="Susuki M."/>
            <person name="Suzuki K.-i.T."/>
            <person name="Hayashi T."/>
            <person name="Toyoda A."/>
            <person name="Oliveira C."/>
            <person name="Osipova E."/>
            <person name="Leigh N.D."/>
            <person name="Simon A."/>
            <person name="Yun M.H."/>
        </authorList>
    </citation>
    <scope>NUCLEOTIDE SEQUENCE</scope>
    <source>
        <strain evidence="2">20211129_DDA</strain>
        <tissue evidence="2">Liver</tissue>
    </source>
</reference>
<evidence type="ECO:0000256" key="1">
    <source>
        <dbReference type="SAM" id="MobiDB-lite"/>
    </source>
</evidence>
<feature type="region of interest" description="Disordered" evidence="1">
    <location>
        <begin position="35"/>
        <end position="104"/>
    </location>
</feature>
<accession>A0AAV7SJ38</accession>
<comment type="caution">
    <text evidence="2">The sequence shown here is derived from an EMBL/GenBank/DDBJ whole genome shotgun (WGS) entry which is preliminary data.</text>
</comment>